<feature type="non-terminal residue" evidence="1">
    <location>
        <position position="1"/>
    </location>
</feature>
<dbReference type="SUPFAM" id="SSF102588">
    <property type="entry name" value="LmbE-like"/>
    <property type="match status" value="1"/>
</dbReference>
<dbReference type="Proteomes" id="UP000015729">
    <property type="component" value="Unassembled WGS sequence"/>
</dbReference>
<evidence type="ECO:0000313" key="2">
    <source>
        <dbReference type="Proteomes" id="UP000015729"/>
    </source>
</evidence>
<dbReference type="PATRIC" id="fig|1194404.4.peg.2321"/>
<name>S6UU15_PSESF</name>
<protein>
    <recommendedName>
        <fullName evidence="3">PIG-L family deacetylase</fullName>
    </recommendedName>
</protein>
<dbReference type="EMBL" id="AOKG01000755">
    <property type="protein sequence ID" value="EPN57961.1"/>
    <property type="molecule type" value="Genomic_DNA"/>
</dbReference>
<evidence type="ECO:0008006" key="3">
    <source>
        <dbReference type="Google" id="ProtNLM"/>
    </source>
</evidence>
<dbReference type="InterPro" id="IPR003737">
    <property type="entry name" value="GlcNAc_PI_deacetylase-related"/>
</dbReference>
<gene>
    <name evidence="1" type="ORF">A244_11205</name>
</gene>
<dbReference type="Gene3D" id="3.40.50.10320">
    <property type="entry name" value="LmbE-like"/>
    <property type="match status" value="1"/>
</dbReference>
<feature type="non-terminal residue" evidence="1">
    <location>
        <position position="75"/>
    </location>
</feature>
<dbReference type="Pfam" id="PF02585">
    <property type="entry name" value="PIG-L"/>
    <property type="match status" value="1"/>
</dbReference>
<evidence type="ECO:0000313" key="1">
    <source>
        <dbReference type="EMBL" id="EPN57961.1"/>
    </source>
</evidence>
<dbReference type="AlphaFoldDB" id="S6UU15"/>
<proteinExistence type="predicted"/>
<sequence>DLSDTRLFRQFNTLALPGDDGQPTWNNLLADLRTLILKARPQVIVMPHPAIDPHPDHICAQAAVREALAGLEWQP</sequence>
<reference evidence="1 2" key="1">
    <citation type="journal article" date="2013" name="PLoS Pathog.">
        <title>Genomic analysis of the Kiwifruit pathogen Pseudomonas syringae pv. actinidiae provides insight into the origins of an emergent plant disease.</title>
        <authorList>
            <person name="McCann H.C."/>
            <person name="Rikkerink E.H."/>
            <person name="Bertels F."/>
            <person name="Fiers M."/>
            <person name="Lu A."/>
            <person name="Rees-George J."/>
            <person name="Andersen M.T."/>
            <person name="Gleave A.P."/>
            <person name="Haubold B."/>
            <person name="Wohlers M.W."/>
            <person name="Guttman D.S."/>
            <person name="Wang P.W."/>
            <person name="Straub C."/>
            <person name="Vanneste J.L."/>
            <person name="Rainey P.B."/>
            <person name="Templeton M.D."/>
        </authorList>
    </citation>
    <scope>NUCLEOTIDE SEQUENCE [LARGE SCALE GENOMIC DNA]</scope>
    <source>
        <strain evidence="1 2">ICMP 18807</strain>
    </source>
</reference>
<organism evidence="1 2">
    <name type="scientific">Pseudomonas syringae pv. actinidiae ICMP 18807</name>
    <dbReference type="NCBI Taxonomy" id="1194404"/>
    <lineage>
        <taxon>Bacteria</taxon>
        <taxon>Pseudomonadati</taxon>
        <taxon>Pseudomonadota</taxon>
        <taxon>Gammaproteobacteria</taxon>
        <taxon>Pseudomonadales</taxon>
        <taxon>Pseudomonadaceae</taxon>
        <taxon>Pseudomonas</taxon>
        <taxon>Pseudomonas syringae</taxon>
    </lineage>
</organism>
<dbReference type="InterPro" id="IPR024078">
    <property type="entry name" value="LmbE-like_dom_sf"/>
</dbReference>
<accession>S6UU15</accession>
<comment type="caution">
    <text evidence="1">The sequence shown here is derived from an EMBL/GenBank/DDBJ whole genome shotgun (WGS) entry which is preliminary data.</text>
</comment>